<comment type="caution">
    <text evidence="1">The sequence shown here is derived from an EMBL/GenBank/DDBJ whole genome shotgun (WGS) entry which is preliminary data.</text>
</comment>
<dbReference type="EMBL" id="JQFK01002007">
    <property type="protein sequence ID" value="KGK32651.1"/>
    <property type="molecule type" value="Genomic_DNA"/>
</dbReference>
<sequence>LRWSESDVDAM</sequence>
<feature type="non-terminal residue" evidence="1">
    <location>
        <position position="1"/>
    </location>
</feature>
<evidence type="ECO:0000313" key="2">
    <source>
        <dbReference type="Proteomes" id="UP000029867"/>
    </source>
</evidence>
<gene>
    <name evidence="1" type="ORF">JL09_g6742</name>
</gene>
<evidence type="ECO:0000313" key="1">
    <source>
        <dbReference type="EMBL" id="KGK32651.1"/>
    </source>
</evidence>
<accession>A0A099NL23</accession>
<organism evidence="1 2">
    <name type="scientific">Pichia kudriavzevii</name>
    <name type="common">Yeast</name>
    <name type="synonym">Issatchenkia orientalis</name>
    <dbReference type="NCBI Taxonomy" id="4909"/>
    <lineage>
        <taxon>Eukaryota</taxon>
        <taxon>Fungi</taxon>
        <taxon>Dikarya</taxon>
        <taxon>Ascomycota</taxon>
        <taxon>Saccharomycotina</taxon>
        <taxon>Pichiomycetes</taxon>
        <taxon>Pichiales</taxon>
        <taxon>Pichiaceae</taxon>
        <taxon>Pichia</taxon>
    </lineage>
</organism>
<name>A0A099NL23_PICKU</name>
<dbReference type="Proteomes" id="UP000029867">
    <property type="component" value="Unassembled WGS sequence"/>
</dbReference>
<proteinExistence type="predicted"/>
<protein>
    <submittedName>
        <fullName evidence="1">Uncharacterized protein</fullName>
    </submittedName>
</protein>
<reference evidence="2" key="1">
    <citation type="journal article" date="2014" name="Microb. Cell Fact.">
        <title>Exploiting Issatchenkia orientalis SD108 for succinic acid production.</title>
        <authorList>
            <person name="Xiao H."/>
            <person name="Shao Z."/>
            <person name="Jiang Y."/>
            <person name="Dole S."/>
            <person name="Zhao H."/>
        </authorList>
    </citation>
    <scope>NUCLEOTIDE SEQUENCE [LARGE SCALE GENOMIC DNA]</scope>
    <source>
        <strain evidence="2">SD108</strain>
    </source>
</reference>
<dbReference type="HOGENOM" id="CLU_3437680_0_0_1"/>